<dbReference type="InterPro" id="IPR011055">
    <property type="entry name" value="Dup_hybrid_motif"/>
</dbReference>
<keyword evidence="6" id="KW-0862">Zinc</keyword>
<comment type="cofactor">
    <cofactor evidence="1">
        <name>Zn(2+)</name>
        <dbReference type="ChEBI" id="CHEBI:29105"/>
    </cofactor>
</comment>
<evidence type="ECO:0000256" key="2">
    <source>
        <dbReference type="ARBA" id="ARBA00004196"/>
    </source>
</evidence>
<dbReference type="InterPro" id="IPR045834">
    <property type="entry name" value="Csd3_N2"/>
</dbReference>
<feature type="domain" description="M23ase beta-sheet core" evidence="9">
    <location>
        <begin position="330"/>
        <end position="427"/>
    </location>
</feature>
<dbReference type="Proteomes" id="UP000321046">
    <property type="component" value="Unassembled WGS sequence"/>
</dbReference>
<feature type="domain" description="Csd3-like second N-terminal" evidence="10">
    <location>
        <begin position="199"/>
        <end position="310"/>
    </location>
</feature>
<reference evidence="11 12" key="1">
    <citation type="submission" date="2019-08" db="EMBL/GenBank/DDBJ databases">
        <title>Bradymonadales sp. TMQ2.</title>
        <authorList>
            <person name="Liang Q."/>
        </authorList>
    </citation>
    <scope>NUCLEOTIDE SEQUENCE [LARGE SCALE GENOMIC DNA]</scope>
    <source>
        <strain evidence="11 12">TMQ2</strain>
    </source>
</reference>
<keyword evidence="4" id="KW-0479">Metal-binding</keyword>
<evidence type="ECO:0000256" key="1">
    <source>
        <dbReference type="ARBA" id="ARBA00001947"/>
    </source>
</evidence>
<name>A0A5C6X1L7_9DELT</name>
<dbReference type="PANTHER" id="PTHR21666">
    <property type="entry name" value="PEPTIDASE-RELATED"/>
    <property type="match status" value="1"/>
</dbReference>
<evidence type="ECO:0000256" key="3">
    <source>
        <dbReference type="ARBA" id="ARBA00022670"/>
    </source>
</evidence>
<dbReference type="GO" id="GO:0004222">
    <property type="term" value="F:metalloendopeptidase activity"/>
    <property type="evidence" value="ECO:0007669"/>
    <property type="project" value="TreeGrafter"/>
</dbReference>
<sequence length="490" mass="54227">MRGRWPKQEMLLHPRRRRRRGRPWLTGLLVLLAVGALVYLVVGGEEEPDEQELVRGLAFAEAYMRVNSAVALAQATLTSGEAEAILAEKAEEAALSASFTEGQAAVIAGEIKPNQSVFVSLQARNVSAGAIHEVVTATEKEFDFRRSRPGDQWRVETDASGAIIEFRYQTSPEDIWVTTRQDDGTYVAVKQEVPIETRHEAVAGSIASSFWLALEATGESGALAHRFMEIFQYTIDFNTETRAGDHFAMIFEKVYLEGEFLRYGRVIGAKYMGERGTYWAFYDEERGEEPGYYDEEGESLQRQFLRSPLPFTRVTSRYGRRVHPVLGGTRMHRGVDYGAPIGTPVQAVADGTVVFAGRAGGYGNLIKIRHSGGFETRFAHLNNFARGIRAGVRVTRGQLVAKSGNTGRSTGPHLHYEMLQNGRHIDPLSVDTARGEPLKGEALASFKSEIVVPWRAQLTEALREAAPRALAQREAASGPDEQLDTIQSEP</sequence>
<gene>
    <name evidence="11" type="ORF">FRC96_16780</name>
</gene>
<protein>
    <submittedName>
        <fullName evidence="11">Peptidoglycan DD-metalloendopeptidase family protein</fullName>
    </submittedName>
</protein>
<evidence type="ECO:0000256" key="6">
    <source>
        <dbReference type="ARBA" id="ARBA00022833"/>
    </source>
</evidence>
<evidence type="ECO:0000256" key="4">
    <source>
        <dbReference type="ARBA" id="ARBA00022723"/>
    </source>
</evidence>
<proteinExistence type="predicted"/>
<keyword evidence="7" id="KW-0482">Metalloprotease</keyword>
<feature type="region of interest" description="Disordered" evidence="8">
    <location>
        <begin position="468"/>
        <end position="490"/>
    </location>
</feature>
<dbReference type="InterPro" id="IPR050570">
    <property type="entry name" value="Cell_wall_metabolism_enzyme"/>
</dbReference>
<dbReference type="GO" id="GO:0030313">
    <property type="term" value="C:cell envelope"/>
    <property type="evidence" value="ECO:0007669"/>
    <property type="project" value="UniProtKB-SubCell"/>
</dbReference>
<dbReference type="GO" id="GO:0006508">
    <property type="term" value="P:proteolysis"/>
    <property type="evidence" value="ECO:0007669"/>
    <property type="project" value="UniProtKB-KW"/>
</dbReference>
<dbReference type="RefSeq" id="WP_146976126.1">
    <property type="nucleotide sequence ID" value="NZ_VOSL01000118.1"/>
</dbReference>
<dbReference type="CDD" id="cd12797">
    <property type="entry name" value="M23_peptidase"/>
    <property type="match status" value="1"/>
</dbReference>
<evidence type="ECO:0000256" key="5">
    <source>
        <dbReference type="ARBA" id="ARBA00022801"/>
    </source>
</evidence>
<dbReference type="EMBL" id="VOSL01000118">
    <property type="protein sequence ID" value="TXD32681.1"/>
    <property type="molecule type" value="Genomic_DNA"/>
</dbReference>
<dbReference type="Gene3D" id="3.10.450.350">
    <property type="match status" value="1"/>
</dbReference>
<keyword evidence="3" id="KW-0645">Protease</keyword>
<dbReference type="OrthoDB" id="9815245at2"/>
<evidence type="ECO:0000259" key="9">
    <source>
        <dbReference type="Pfam" id="PF01551"/>
    </source>
</evidence>
<organism evidence="11 12">
    <name type="scientific">Lujinxingia vulgaris</name>
    <dbReference type="NCBI Taxonomy" id="2600176"/>
    <lineage>
        <taxon>Bacteria</taxon>
        <taxon>Deltaproteobacteria</taxon>
        <taxon>Bradymonadales</taxon>
        <taxon>Lujinxingiaceae</taxon>
        <taxon>Lujinxingia</taxon>
    </lineage>
</organism>
<dbReference type="InterPro" id="IPR016047">
    <property type="entry name" value="M23ase_b-sheet_dom"/>
</dbReference>
<accession>A0A5C6X1L7</accession>
<dbReference type="Pfam" id="PF01551">
    <property type="entry name" value="Peptidase_M23"/>
    <property type="match status" value="1"/>
</dbReference>
<dbReference type="AlphaFoldDB" id="A0A5C6X1L7"/>
<evidence type="ECO:0000313" key="11">
    <source>
        <dbReference type="EMBL" id="TXD32681.1"/>
    </source>
</evidence>
<dbReference type="GO" id="GO:0046872">
    <property type="term" value="F:metal ion binding"/>
    <property type="evidence" value="ECO:0007669"/>
    <property type="project" value="UniProtKB-KW"/>
</dbReference>
<dbReference type="Pfam" id="PF19425">
    <property type="entry name" value="Csd3_N2"/>
    <property type="match status" value="1"/>
</dbReference>
<dbReference type="PANTHER" id="PTHR21666:SF288">
    <property type="entry name" value="CELL DIVISION PROTEIN YTFB"/>
    <property type="match status" value="1"/>
</dbReference>
<comment type="subcellular location">
    <subcellularLocation>
        <location evidence="2">Cell envelope</location>
    </subcellularLocation>
</comment>
<dbReference type="Gene3D" id="2.70.70.10">
    <property type="entry name" value="Glucose Permease (Domain IIA)"/>
    <property type="match status" value="1"/>
</dbReference>
<keyword evidence="5" id="KW-0378">Hydrolase</keyword>
<dbReference type="SUPFAM" id="SSF51261">
    <property type="entry name" value="Duplicated hybrid motif"/>
    <property type="match status" value="1"/>
</dbReference>
<evidence type="ECO:0000259" key="10">
    <source>
        <dbReference type="Pfam" id="PF19425"/>
    </source>
</evidence>
<comment type="caution">
    <text evidence="11">The sequence shown here is derived from an EMBL/GenBank/DDBJ whole genome shotgun (WGS) entry which is preliminary data.</text>
</comment>
<evidence type="ECO:0000256" key="7">
    <source>
        <dbReference type="ARBA" id="ARBA00023049"/>
    </source>
</evidence>
<evidence type="ECO:0000313" key="12">
    <source>
        <dbReference type="Proteomes" id="UP000321046"/>
    </source>
</evidence>
<evidence type="ECO:0000256" key="8">
    <source>
        <dbReference type="SAM" id="MobiDB-lite"/>
    </source>
</evidence>